<dbReference type="InterPro" id="IPR041466">
    <property type="entry name" value="Dynein_AAA5_ext"/>
</dbReference>
<keyword evidence="6" id="KW-0067">ATP-binding</keyword>
<keyword evidence="5" id="KW-0547">Nucleotide-binding</keyword>
<keyword evidence="3" id="KW-0963">Cytoplasm</keyword>
<dbReference type="Pfam" id="PF12774">
    <property type="entry name" value="AAA_6"/>
    <property type="match status" value="1"/>
</dbReference>
<proteinExistence type="inferred from homology"/>
<feature type="domain" description="Dynein heavy chain 3 AAA+ lid" evidence="22">
    <location>
        <begin position="2048"/>
        <end position="2135"/>
    </location>
</feature>
<dbReference type="FunFam" id="1.10.287.2620:FF:000002">
    <property type="entry name" value="Dynein heavy chain 2, axonemal"/>
    <property type="match status" value="1"/>
</dbReference>
<feature type="domain" description="Dynein heavy chain coiled coil stalk" evidence="18">
    <location>
        <begin position="2475"/>
        <end position="2816"/>
    </location>
</feature>
<dbReference type="FunFam" id="1.10.8.1220:FF:000001">
    <property type="entry name" value="Dynein axonemal heavy chain 5"/>
    <property type="match status" value="1"/>
</dbReference>
<evidence type="ECO:0000256" key="9">
    <source>
        <dbReference type="ARBA" id="ARBA00023069"/>
    </source>
</evidence>
<dbReference type="InterPro" id="IPR026983">
    <property type="entry name" value="DHC"/>
</dbReference>
<dbReference type="InterPro" id="IPR024743">
    <property type="entry name" value="Dynein_HC_stalk"/>
</dbReference>
<evidence type="ECO:0000256" key="10">
    <source>
        <dbReference type="ARBA" id="ARBA00023175"/>
    </source>
</evidence>
<evidence type="ECO:0000256" key="8">
    <source>
        <dbReference type="ARBA" id="ARBA00023054"/>
    </source>
</evidence>
<dbReference type="SUPFAM" id="SSF52540">
    <property type="entry name" value="P-loop containing nucleoside triphosphate hydrolases"/>
    <property type="match status" value="3"/>
</dbReference>
<keyword evidence="9" id="KW-0969">Cilium</keyword>
<comment type="subcellular location">
    <subcellularLocation>
        <location evidence="1">Cytoplasm</location>
        <location evidence="1">Cytoskeleton</location>
        <location evidence="1">Cilium axoneme</location>
    </subcellularLocation>
</comment>
<dbReference type="Gene3D" id="3.40.50.300">
    <property type="entry name" value="P-loop containing nucleotide triphosphate hydrolases"/>
    <property type="match status" value="5"/>
</dbReference>
<dbReference type="PANTHER" id="PTHR22878">
    <property type="entry name" value="DYNEIN HEAVY CHAIN 6, AXONEMAL-LIKE-RELATED"/>
    <property type="match status" value="1"/>
</dbReference>
<dbReference type="InterPro" id="IPR042219">
    <property type="entry name" value="AAA_lid_11_sf"/>
</dbReference>
<dbReference type="InterPro" id="IPR043160">
    <property type="entry name" value="Dynein_C_barrel"/>
</dbReference>
<keyword evidence="8 13" id="KW-0175">Coiled coil</keyword>
<dbReference type="FunFam" id="3.40.50.300:FF:000063">
    <property type="entry name" value="dynein heavy chain 6, axonemal"/>
    <property type="match status" value="1"/>
</dbReference>
<dbReference type="GO" id="GO:0007018">
    <property type="term" value="P:microtubule-based movement"/>
    <property type="evidence" value="ECO:0007669"/>
    <property type="project" value="InterPro"/>
</dbReference>
<dbReference type="Gene3D" id="1.20.1270.280">
    <property type="match status" value="1"/>
</dbReference>
<evidence type="ECO:0000259" key="16">
    <source>
        <dbReference type="Pfam" id="PF08393"/>
    </source>
</evidence>
<feature type="domain" description="Dynein heavy chain AAA 5 extension" evidence="21">
    <location>
        <begin position="1762"/>
        <end position="1874"/>
    </location>
</feature>
<dbReference type="InterPro" id="IPR035699">
    <property type="entry name" value="AAA_6"/>
</dbReference>
<dbReference type="OrthoDB" id="5593012at2759"/>
<feature type="domain" description="Dynein heavy chain linker" evidence="16">
    <location>
        <begin position="737"/>
        <end position="1133"/>
    </location>
</feature>
<dbReference type="Pfam" id="PF12775">
    <property type="entry name" value="AAA_7"/>
    <property type="match status" value="1"/>
</dbReference>
<keyword evidence="4" id="KW-0493">Microtubule</keyword>
<dbReference type="FunFam" id="3.10.490.20:FF:000001">
    <property type="entry name" value="dynein heavy chain 7, axonemal"/>
    <property type="match status" value="1"/>
</dbReference>
<name>E4X0B2_OIKDI</name>
<evidence type="ECO:0000259" key="17">
    <source>
        <dbReference type="Pfam" id="PF12774"/>
    </source>
</evidence>
<evidence type="ECO:0000256" key="13">
    <source>
        <dbReference type="SAM" id="Coils"/>
    </source>
</evidence>
<evidence type="ECO:0000313" key="25">
    <source>
        <dbReference type="EMBL" id="CBY23211.1"/>
    </source>
</evidence>
<evidence type="ECO:0000259" key="19">
    <source>
        <dbReference type="Pfam" id="PF12780"/>
    </source>
</evidence>
<dbReference type="Pfam" id="PF12780">
    <property type="entry name" value="AAA_8"/>
    <property type="match status" value="1"/>
</dbReference>
<dbReference type="GO" id="GO:0008569">
    <property type="term" value="F:minus-end-directed microtubule motor activity"/>
    <property type="evidence" value="ECO:0007669"/>
    <property type="project" value="InterPro"/>
</dbReference>
<dbReference type="GO" id="GO:0051959">
    <property type="term" value="F:dynein light intermediate chain binding"/>
    <property type="evidence" value="ECO:0007669"/>
    <property type="project" value="InterPro"/>
</dbReference>
<dbReference type="InterPro" id="IPR013602">
    <property type="entry name" value="Dynein_heavy_linker"/>
</dbReference>
<keyword evidence="10" id="KW-0505">Motor protein</keyword>
<dbReference type="Proteomes" id="UP000001307">
    <property type="component" value="Unassembled WGS sequence"/>
</dbReference>
<dbReference type="Gene3D" id="3.20.180.20">
    <property type="entry name" value="Dynein heavy chain, N-terminal domain 2"/>
    <property type="match status" value="1"/>
</dbReference>
<dbReference type="FunFam" id="1.20.920.30:FF:000002">
    <property type="entry name" value="Dynein axonemal heavy chain 3"/>
    <property type="match status" value="1"/>
</dbReference>
<evidence type="ECO:0000256" key="2">
    <source>
        <dbReference type="ARBA" id="ARBA00008887"/>
    </source>
</evidence>
<dbReference type="Gene3D" id="1.10.8.720">
    <property type="entry name" value="Region D6 of dynein motor"/>
    <property type="match status" value="1"/>
</dbReference>
<dbReference type="FunFam" id="3.20.180.20:FF:000003">
    <property type="entry name" value="Dynein heavy chain 12, axonemal"/>
    <property type="match status" value="1"/>
</dbReference>
<keyword evidence="7" id="KW-0243">Dynein</keyword>
<dbReference type="Pfam" id="PF08393">
    <property type="entry name" value="DHC_N2"/>
    <property type="match status" value="1"/>
</dbReference>
<dbReference type="Gene3D" id="1.10.472.130">
    <property type="match status" value="1"/>
</dbReference>
<dbReference type="Gene3D" id="1.10.287.2620">
    <property type="match status" value="1"/>
</dbReference>
<keyword evidence="11" id="KW-0206">Cytoskeleton</keyword>
<dbReference type="EMBL" id="FN653020">
    <property type="protein sequence ID" value="CBY23211.1"/>
    <property type="molecule type" value="Genomic_DNA"/>
</dbReference>
<feature type="domain" description="Dynein heavy chain AAA lid" evidence="23">
    <location>
        <begin position="3424"/>
        <end position="3487"/>
    </location>
</feature>
<dbReference type="Gene3D" id="1.20.920.20">
    <property type="match status" value="1"/>
</dbReference>
<gene>
    <name evidence="25" type="ORF">GSOID_T00015144001</name>
</gene>
<dbReference type="InParanoid" id="E4X0B2"/>
<dbReference type="InterPro" id="IPR041589">
    <property type="entry name" value="DNAH3_AAA_lid_1"/>
</dbReference>
<feature type="coiled-coil region" evidence="13">
    <location>
        <begin position="3015"/>
        <end position="3042"/>
    </location>
</feature>
<evidence type="ECO:0000256" key="12">
    <source>
        <dbReference type="ARBA" id="ARBA00023273"/>
    </source>
</evidence>
<comment type="similarity">
    <text evidence="2">Belongs to the dynein heavy chain family.</text>
</comment>
<dbReference type="InterPro" id="IPR041228">
    <property type="entry name" value="Dynein_C"/>
</dbReference>
<evidence type="ECO:0000259" key="20">
    <source>
        <dbReference type="Pfam" id="PF12781"/>
    </source>
</evidence>
<dbReference type="Gene3D" id="1.10.8.1220">
    <property type="match status" value="1"/>
</dbReference>
<dbReference type="InterPro" id="IPR004273">
    <property type="entry name" value="Dynein_heavy_D6_P-loop"/>
</dbReference>
<dbReference type="FunFam" id="1.20.1270.280:FF:000001">
    <property type="entry name" value="dynein heavy chain 7, axonemal"/>
    <property type="match status" value="1"/>
</dbReference>
<evidence type="ECO:0000259" key="23">
    <source>
        <dbReference type="Pfam" id="PF18198"/>
    </source>
</evidence>
<feature type="domain" description="Dynein heavy chain AAA module D4" evidence="19">
    <location>
        <begin position="2202"/>
        <end position="2462"/>
    </location>
</feature>
<dbReference type="Pfam" id="PF12777">
    <property type="entry name" value="MT"/>
    <property type="match status" value="1"/>
</dbReference>
<feature type="domain" description="Dynein heavy chain C-terminal" evidence="24">
    <location>
        <begin position="3521"/>
        <end position="3827"/>
    </location>
</feature>
<dbReference type="GO" id="GO:0045505">
    <property type="term" value="F:dynein intermediate chain binding"/>
    <property type="evidence" value="ECO:0007669"/>
    <property type="project" value="InterPro"/>
</dbReference>
<dbReference type="FunFam" id="3.40.50.300:FF:001328">
    <property type="entry name" value="Dynein heavy chain 6, axonemal"/>
    <property type="match status" value="1"/>
</dbReference>
<dbReference type="Pfam" id="PF12781">
    <property type="entry name" value="AAA_9"/>
    <property type="match status" value="1"/>
</dbReference>
<dbReference type="GO" id="GO:0005524">
    <property type="term" value="F:ATP binding"/>
    <property type="evidence" value="ECO:0007669"/>
    <property type="project" value="UniProtKB-KW"/>
</dbReference>
<dbReference type="Pfam" id="PF03028">
    <property type="entry name" value="Dynein_heavy"/>
    <property type="match status" value="1"/>
</dbReference>
<dbReference type="Gene3D" id="1.10.8.710">
    <property type="match status" value="1"/>
</dbReference>
<evidence type="ECO:0000256" key="11">
    <source>
        <dbReference type="ARBA" id="ARBA00023212"/>
    </source>
</evidence>
<evidence type="ECO:0000256" key="1">
    <source>
        <dbReference type="ARBA" id="ARBA00004430"/>
    </source>
</evidence>
<dbReference type="PANTHER" id="PTHR22878:SF70">
    <property type="entry name" value="DYNEIN HEAVY CHAIN 2, AXONEMAL"/>
    <property type="match status" value="1"/>
</dbReference>
<accession>E4X0B2</accession>
<dbReference type="FunFam" id="1.20.920.20:FF:000006">
    <property type="entry name" value="Dynein, axonemal, heavy chain 6"/>
    <property type="match status" value="1"/>
</dbReference>
<evidence type="ECO:0000313" key="26">
    <source>
        <dbReference type="Proteomes" id="UP000001307"/>
    </source>
</evidence>
<protein>
    <submittedName>
        <fullName evidence="25">Uncharacterized protein</fullName>
    </submittedName>
</protein>
<dbReference type="Pfam" id="PF17852">
    <property type="entry name" value="Dynein_AAA_lid"/>
    <property type="match status" value="1"/>
</dbReference>
<dbReference type="Gene3D" id="1.20.58.1120">
    <property type="match status" value="1"/>
</dbReference>
<evidence type="ECO:0000256" key="6">
    <source>
        <dbReference type="ARBA" id="ARBA00022840"/>
    </source>
</evidence>
<dbReference type="FunFam" id="3.40.50.300:FF:000223">
    <property type="entry name" value="Dynein heavy chain 3, axonemal"/>
    <property type="match status" value="1"/>
</dbReference>
<feature type="compositionally biased region" description="Basic and acidic residues" evidence="14">
    <location>
        <begin position="75"/>
        <end position="87"/>
    </location>
</feature>
<evidence type="ECO:0000256" key="4">
    <source>
        <dbReference type="ARBA" id="ARBA00022701"/>
    </source>
</evidence>
<dbReference type="Pfam" id="PF17857">
    <property type="entry name" value="AAA_lid_1"/>
    <property type="match status" value="1"/>
</dbReference>
<feature type="domain" description="Dynein heavy chain ATP-binding dynein motor region" evidence="20">
    <location>
        <begin position="2848"/>
        <end position="3036"/>
    </location>
</feature>
<dbReference type="InterPro" id="IPR043157">
    <property type="entry name" value="Dynein_AAA1S"/>
</dbReference>
<reference evidence="25" key="1">
    <citation type="journal article" date="2010" name="Science">
        <title>Plasticity of animal genome architecture unmasked by rapid evolution of a pelagic tunicate.</title>
        <authorList>
            <person name="Denoeud F."/>
            <person name="Henriet S."/>
            <person name="Mungpakdee S."/>
            <person name="Aury J.M."/>
            <person name="Da Silva C."/>
            <person name="Brinkmann H."/>
            <person name="Mikhaleva J."/>
            <person name="Olsen L.C."/>
            <person name="Jubin C."/>
            <person name="Canestro C."/>
            <person name="Bouquet J.M."/>
            <person name="Danks G."/>
            <person name="Poulain J."/>
            <person name="Campsteijn C."/>
            <person name="Adamski M."/>
            <person name="Cross I."/>
            <person name="Yadetie F."/>
            <person name="Muffato M."/>
            <person name="Louis A."/>
            <person name="Butcher S."/>
            <person name="Tsagkogeorga G."/>
            <person name="Konrad A."/>
            <person name="Singh S."/>
            <person name="Jensen M.F."/>
            <person name="Cong E.H."/>
            <person name="Eikeseth-Otteraa H."/>
            <person name="Noel B."/>
            <person name="Anthouard V."/>
            <person name="Porcel B.M."/>
            <person name="Kachouri-Lafond R."/>
            <person name="Nishino A."/>
            <person name="Ugolini M."/>
            <person name="Chourrout P."/>
            <person name="Nishida H."/>
            <person name="Aasland R."/>
            <person name="Huzurbazar S."/>
            <person name="Westhof E."/>
            <person name="Delsuc F."/>
            <person name="Lehrach H."/>
            <person name="Reinhardt R."/>
            <person name="Weissenbach J."/>
            <person name="Roy S.W."/>
            <person name="Artiguenave F."/>
            <person name="Postlethwait J.H."/>
            <person name="Manak J.R."/>
            <person name="Thompson E.M."/>
            <person name="Jaillon O."/>
            <person name="Du Pasquier L."/>
            <person name="Boudinot P."/>
            <person name="Liberles D.A."/>
            <person name="Volff J.N."/>
            <person name="Philippe H."/>
            <person name="Lenhard B."/>
            <person name="Roest Crollius H."/>
            <person name="Wincker P."/>
            <person name="Chourrout D."/>
        </authorList>
    </citation>
    <scope>NUCLEOTIDE SEQUENCE [LARGE SCALE GENOMIC DNA]</scope>
</reference>
<feature type="coiled-coil region" evidence="13">
    <location>
        <begin position="2704"/>
        <end position="2794"/>
    </location>
</feature>
<dbReference type="InterPro" id="IPR035706">
    <property type="entry name" value="AAA_9"/>
</dbReference>
<dbReference type="InterPro" id="IPR041658">
    <property type="entry name" value="AAA_lid_11"/>
</dbReference>
<dbReference type="Gene3D" id="3.10.490.20">
    <property type="match status" value="1"/>
</dbReference>
<evidence type="ECO:0000256" key="7">
    <source>
        <dbReference type="ARBA" id="ARBA00023017"/>
    </source>
</evidence>
<evidence type="ECO:0000256" key="3">
    <source>
        <dbReference type="ARBA" id="ARBA00022490"/>
    </source>
</evidence>
<organism evidence="25">
    <name type="scientific">Oikopleura dioica</name>
    <name type="common">Tunicate</name>
    <dbReference type="NCBI Taxonomy" id="34765"/>
    <lineage>
        <taxon>Eukaryota</taxon>
        <taxon>Metazoa</taxon>
        <taxon>Chordata</taxon>
        <taxon>Tunicata</taxon>
        <taxon>Appendicularia</taxon>
        <taxon>Copelata</taxon>
        <taxon>Oikopleuridae</taxon>
        <taxon>Oikopleura</taxon>
    </lineage>
</organism>
<dbReference type="InterPro" id="IPR042222">
    <property type="entry name" value="Dynein_2_N"/>
</dbReference>
<evidence type="ECO:0000259" key="24">
    <source>
        <dbReference type="Pfam" id="PF18199"/>
    </source>
</evidence>
<keyword evidence="26" id="KW-1185">Reference proteome</keyword>
<dbReference type="Pfam" id="PF18198">
    <property type="entry name" value="AAA_lid_11"/>
    <property type="match status" value="1"/>
</dbReference>
<sequence>MKKASDGHNDYRYAKKTQYRAPDYEPVINEFSTARLQERHETIKNAFKPFKEGWKSRNYSDRIGNNYCPKARDLKVRATKRRPDPKVRNLSHQKQNEEYDTLPYTPSSRPMSPMEQRKVAPSIFVDSSSSDRERMKVLKRKIPTRDLEPLHENSFETFFKKSSLFGHYEWVEKQLREEIMEEYLDATKQSILDFILLDPLEQKRLKIETLHQAPRLNTVRAPVPWHDCFMTAKNFCEKHLHTTSSPIYELTRLWDEKFSTELFFQGDKKTFGMHKSPQEFIMAVNNRCDEVRDVLVTQWLPKAAEILEEHFQSSQKRYDVKALKRNDPEAVEDIMELFNCVASLMSSQVRRLVKDSLTQDYDLLNFIQKEPVLNLKIVANDSPQPGFSPSLETTKEIIASCFEYIIESGSGFNRLELLLFPEHMDQLPTQNLFSVAPSEDWVVSLLARADYVVSQHAPNIETFLEVYAPFDDILSGNELESVSTFIFESNDKECEDIASRILKLRAVLNQVNGLYPNCALGLFFLDCTQINFELIELVKDLENRIVDDQVQKNRQLNRQINREYEEIGRKLAREPEDTEELVNIMNYLREVVKVKKDALSARVQKAGIRLGFLIEFATLEEEDYRINYNVLSQPEHLRNVLDFNEEKFAVKKVTAENTVRQKSKDIELELERITKAIEKFNTEETNSSEETKRLVELLSSLREDLDKVGDRIEHLNFEESLLEREESVFDAHPDGIREMQPFQQLWETAHDWNVKSESWLNGTFRKIKVDEMAEDISNMWRLLFKLSKMFSDTPAPRRMADTVRTKIDKFKRDLPIIQALGAKGMRPRHWDRVEEVVGTDIRPDEDTTLLQMLEFNLGQHLPKLEEIAVSAAKEYALERTLDKMKEDWQEMKFILLPYRDTDISILSSLDDIFILLDDHILKAMTMRGSVYLKYFEKRFQAWDEKLILMQDVLDVWLKVQAAWLYLEPIFSSEDIMAQMPEEGRRFTVVDSTWKECMAATAEDPSVLVATDQPGLLGRLREALELLELIQKGLNNYLEEKRLYFNRFFFLSNDELLEILSETKDPTRVQPHLKKCFEGIAKLNFNEKLEILAMISSEKEEIAFEEKIDPALARGMVEKWLLQVEESMLKNIRRVSLAGTEDYAFTKRTEWVQKWPGQVVLSGSQVYWTVEAEEAIKAGSLKTYCQKLTDQIGDTVLLVRGKLPTGIRTSLSALTVLDVHARDVIKELAEDGISNTNDFDWLKQVRYYINKEGEQDEVYVHLINTEYPYGYEYLGNSGRLVITPLTDRCYRTLMGALKLNLGGAPEGPAGTGKTETTKDLAKALAKQCVVFNCSDGLDYKAMGKFFKGLAACGAWACFDEFNRIEIEVLSVVAQQILCIQKAVGEGKTRFIFEGTDLNLNAQCAVFITMNPGYAGRSELPDNLKVLFRPVAMMVPDYGLIGEISLYSMGFGNSRSLAQKIVATYKLCSEQLSSQHHYDYGMRAVKSVLTAAGNLKLQQPDEDESILMLRAIIDVNLPKFLAQDVPLFNGIVSDLFPGTELPQPDYVTLNATIEKVMKDRNLEPTEWVKIKIQQIYEMMIVRHGFMIVGATMGGKTVNYSCLAEALTIMSEDNEDILPIEYRVINPKSITMNQLYGSFDPVSHEWSDGVIPINYREQANLCNTKNVRQWLMFDGPVDAVWIENMNTVLDDNKKLCLMSGEIIQMGSTMSMIFEPADLEQASPATVSRCGMIYLEPYQLGWEPLVKCFMNTLHESIHQAEKDMIMDIFCWLFTPCLEFLAKQKFMMPSGGQHMTSAFLKLFDANLDEWKSEEELSLVQASNWLIGIFQFSLIWSFGATLSGDGREQFNRFLRPLLSAIPEKDNVDFPASVTPREMIIPNATTVQQNYFLDTLVKGSMGYLPLIINFSARTTAHQTQDAIMVKMDRRRKGVYGPPVGKRCLVFVDDLSLPQKETYGAKGPIELLRTWLDLDFFYDLKDMTKFQLQDVQFLAAMGPPSSGNTVDERMARHMNVISLLEFSDEAMTHIFSTITSIHMKRQNYDASFQRIGLQAVQATLNLFTAATKTFLPTPTKSHYLFNLRDFSRVTLGCLQTPPSQLDSPEKFIRLWVHESNRVFADRLVDSDDQKDFFEIIKVATNDAFKVPLEKILSHLSANSASLQPDHVRSLFFGDFANESKVYNEISDMTTLKTTVEGYLEEYNQMSTAPMSLVMFRFAIEHISRVCRILAQPGGHALLIGVGGSGRNSAAKLATFIKDFEPFQLEITRSYNMNDWKDDMRRLLMKAGSDGKPTTFIFGDQQVKDEACLEDISSLLNSGDIPNLFAPDEKAEILEKMTAAAKASGKKVDSTPLALYAYFIERVKNNLHVILTFSPIGDALRNRLRSFPSFISCCTIDWFHPWPEDALEMVANTFLEELDLEDTEHRGCVKLCKHFHENIRNLSEEFFAVLSRKNYLTPTNYLELIMTFKQLLKQKRLEVSKLKERYLGGLEKLAFAAAQVDVMKEEIIAKQPVLEATSKETVRIMEKIEVDKVDVDAKKELVQADEAVANEAAGAAKAIKDDCEAELAVALPALKSAISALNTLKPADITNLKSFKNPPPLVRLVLEAVCVMKGIKSERKPGPDGKMMDDFWGPSQKMVGDVKFLDSLKNYDKDNIPPAIIKKIRDKYIPMEEFNPDTVAKVSTACEGMVKWIIAMEVYERVAKVVAPKKIALKEAESALKIQMDTLKIKQAELKEVVDKLTAMENELEEKKQKKKELEEDISMCELKLDRAEKLLSGLGGEKTAWKHRAEELTEQLERLSGDVLLASAYSAYVGPFTSDFRKKAIVNWMGEMERVGIKHNPAFSLAEILGDQVKIRNWRLAGLPADAYSTDNAIIQSSSRRWPLMIDPQGQANKWVKNMEKGLHVLKMSNPNYLRTLETAIQFGQPMLLENVGEELDAVLEPVLLKQTFKSQGVECIKLGDSTIEWNKDFRLYLTTVLRNPHYLPEVSVKVCILNFMITPDGLTDQLLGIVTDETAIKILSSSKTLSEEIQAKQKEAALTEAKIDQTRAEYLPTAIHASVLFFCVQDLASIEPMYQYSLIWFVNLFLQSIVKSRPPGYDAKTVDISVRGKQLNEHFTLGLYRNICRSLFEKDKFLFSFTLTTALMKQAGRLDEAGYRFLLTGGISLVEDLEPNPAPGWLPDKTWSELGKLRELGEGHELFSTRTNLELAAWEKVFDASDPQNISFPAPYDNISSMSRLVLLRCFRPDKVVPAVQQFIEKELNNRAFVEPPTFDLAGSFEDSTTITPLVFVLSPGADPMAALLKFAADKNFNDKMETISLGQGQGPIALRIIEKAAKYGGWAVLQNCHLAASWMPTLERVCEEFGDRKNLHEDFRLWLTSYPSNDFPVSILQNSIKMTNEPPRGLRANVIRSYSSDPISDPDFFNGCTKEKPWRKMLFALCFFHALIQERRKFGPLGWNIAYEFNESDLRISMRQISMFLDEYDEIPLPALTYLTGPYESYLDYIRSLPLEPLPEVFGLHENADISRQQVETQQLFDNVLVTLPRATSSAGLSLEDQVEQIAEEILQKLPSVFDNEAIAKKFPIIYEESMNTVLKQELIRYNNLIRTVRLSLQNLLKAIKGFVVMNSELEEVFESLLLARIPPVWAKRSYPSLKKLGGYVADLNLRLAFLQSWIDAGTAPNCFWISGFYFPQSFLTAVNQNFARKYKIPIDLIAFEFEVTEAETAEQIHTASDDGAYINGLFLEGSRWERQASRLSESKPKLISVQKNPLPVVTLKPIEKTKIVTEGSYACPVYKTSARKGTLSTTGHSTNFVMWLQLPTEKAEQHWINRGVAALCALDD</sequence>
<dbReference type="FunFam" id="1.10.8.710:FF:000004">
    <property type="entry name" value="Dynein axonemal heavy chain 6"/>
    <property type="match status" value="1"/>
</dbReference>
<dbReference type="FunFam" id="3.40.50.300:FF:000362">
    <property type="entry name" value="Dynein, axonemal, heavy chain 6"/>
    <property type="match status" value="1"/>
</dbReference>
<keyword evidence="12" id="KW-0966">Cell projection</keyword>
<dbReference type="Gene3D" id="1.20.140.100">
    <property type="entry name" value="Dynein heavy chain, N-terminal domain 2"/>
    <property type="match status" value="1"/>
</dbReference>
<dbReference type="FunFam" id="3.40.50.300:FF:002141">
    <property type="entry name" value="Dynein heavy chain"/>
    <property type="match status" value="1"/>
</dbReference>
<dbReference type="InterPro" id="IPR024317">
    <property type="entry name" value="Dynein_heavy_chain_D4_dom"/>
</dbReference>
<dbReference type="GO" id="GO:0005858">
    <property type="term" value="C:axonemal dynein complex"/>
    <property type="evidence" value="ECO:0007669"/>
    <property type="project" value="UniProtKB-ARBA"/>
</dbReference>
<dbReference type="FunFam" id="1.20.58.1120:FF:000001">
    <property type="entry name" value="dynein heavy chain 2, axonemal"/>
    <property type="match status" value="1"/>
</dbReference>
<dbReference type="InterPro" id="IPR042228">
    <property type="entry name" value="Dynein_linker_3"/>
</dbReference>
<feature type="domain" description="Dynein heavy chain hydrolytic ATP-binding dynein motor region" evidence="17">
    <location>
        <begin position="1268"/>
        <end position="1594"/>
    </location>
</feature>
<dbReference type="Pfam" id="PF18199">
    <property type="entry name" value="Dynein_C"/>
    <property type="match status" value="1"/>
</dbReference>
<dbReference type="FunFam" id="1.20.140.100:FF:000004">
    <property type="entry name" value="Dynein axonemal heavy chain 6"/>
    <property type="match status" value="1"/>
</dbReference>
<evidence type="ECO:0000259" key="15">
    <source>
        <dbReference type="Pfam" id="PF03028"/>
    </source>
</evidence>
<evidence type="ECO:0000256" key="14">
    <source>
        <dbReference type="SAM" id="MobiDB-lite"/>
    </source>
</evidence>
<feature type="domain" description="Dynein heavy chain region D6 P-loop" evidence="15">
    <location>
        <begin position="3276"/>
        <end position="3389"/>
    </location>
</feature>
<dbReference type="InterPro" id="IPR027417">
    <property type="entry name" value="P-loop_NTPase"/>
</dbReference>
<evidence type="ECO:0000259" key="18">
    <source>
        <dbReference type="Pfam" id="PF12777"/>
    </source>
</evidence>
<feature type="region of interest" description="Disordered" evidence="14">
    <location>
        <begin position="75"/>
        <end position="116"/>
    </location>
</feature>
<evidence type="ECO:0000259" key="22">
    <source>
        <dbReference type="Pfam" id="PF17857"/>
    </source>
</evidence>
<dbReference type="GO" id="GO:0005874">
    <property type="term" value="C:microtubule"/>
    <property type="evidence" value="ECO:0007669"/>
    <property type="project" value="UniProtKB-KW"/>
</dbReference>
<dbReference type="Gene3D" id="1.20.920.30">
    <property type="match status" value="1"/>
</dbReference>
<evidence type="ECO:0000259" key="21">
    <source>
        <dbReference type="Pfam" id="PF17852"/>
    </source>
</evidence>
<evidence type="ECO:0000256" key="5">
    <source>
        <dbReference type="ARBA" id="ARBA00022741"/>
    </source>
</evidence>